<dbReference type="InterPro" id="IPR032388">
    <property type="entry name" value="FlgT_C"/>
</dbReference>
<keyword evidence="6" id="KW-1185">Reference proteome</keyword>
<dbReference type="RefSeq" id="WP_315946909.1">
    <property type="nucleotide sequence ID" value="NZ_JAWCUA010000007.1"/>
</dbReference>
<evidence type="ECO:0000313" key="6">
    <source>
        <dbReference type="Proteomes" id="UP001257914"/>
    </source>
</evidence>
<keyword evidence="1" id="KW-0732">Signal</keyword>
<dbReference type="InterPro" id="IPR032386">
    <property type="entry name" value="FlgT_M"/>
</dbReference>
<feature type="signal peptide" evidence="1">
    <location>
        <begin position="1"/>
        <end position="25"/>
    </location>
</feature>
<dbReference type="Pfam" id="PF16538">
    <property type="entry name" value="FlgT_C"/>
    <property type="match status" value="1"/>
</dbReference>
<dbReference type="Pfam" id="PF16548">
    <property type="entry name" value="FlgT_N"/>
    <property type="match status" value="1"/>
</dbReference>
<reference evidence="5 6" key="1">
    <citation type="submission" date="2023-10" db="EMBL/GenBank/DDBJ databases">
        <title>Psychrosphaera aquimaarina strain SW33 isolated from seawater.</title>
        <authorList>
            <person name="Bayburt H."/>
            <person name="Kim J.M."/>
            <person name="Choi B.J."/>
            <person name="Jeon C.O."/>
        </authorList>
    </citation>
    <scope>NUCLEOTIDE SEQUENCE [LARGE SCALE GENOMIC DNA]</scope>
    <source>
        <strain evidence="5 6">KCTC 52743</strain>
    </source>
</reference>
<evidence type="ECO:0000256" key="1">
    <source>
        <dbReference type="SAM" id="SignalP"/>
    </source>
</evidence>
<keyword evidence="5" id="KW-0966">Cell projection</keyword>
<dbReference type="Proteomes" id="UP001257914">
    <property type="component" value="Unassembled WGS sequence"/>
</dbReference>
<feature type="domain" description="Flagellar assembly protein T N-terminal" evidence="4">
    <location>
        <begin position="26"/>
        <end position="112"/>
    </location>
</feature>
<proteinExistence type="predicted"/>
<keyword evidence="5" id="KW-0282">Flagellum</keyword>
<feature type="domain" description="Flagellar assembly protein T middle" evidence="3">
    <location>
        <begin position="117"/>
        <end position="270"/>
    </location>
</feature>
<feature type="domain" description="Flagellar assembly protein T C-terminal" evidence="2">
    <location>
        <begin position="315"/>
        <end position="389"/>
    </location>
</feature>
<accession>A0ABU3R1D7</accession>
<evidence type="ECO:0000259" key="2">
    <source>
        <dbReference type="Pfam" id="PF16538"/>
    </source>
</evidence>
<sequence length="398" mass="45256">MFINAKITKVCVTLLLMLSVTAVHAEWYEATGQSKIRHGDYKSAKNRALQDAIKQAMLFSGASVSSVQKISQGLLVDDHTQIQALGIVNQIEIVEERQSGNSFSITVRADIFAEDAQCYSSEFSKKIAVTQFPIQHWEDAKIGGLYKLEKEIPRKILQLLKTGANGVYPVAWLDKKLNVNIDFEQQGRVRHELIDAVANNANTQFVMFGRITDLSFGSKTNDFKFWQDDQFERFFALEILVANALTHEVLYQNKFHTFADWSTPQNQQVNITSRKFWDDDYGIAIESLLADVRNDLFSTLSCQQLQSKIMAVKDGEQIQLNIGRGQGVNIGQEYRVSYRADVIDDRGNLLTNFVISPYRVRITQVYENTAIAESLDSDFMNNVQVNDVIELKDWNNAW</sequence>
<dbReference type="Gene3D" id="3.40.50.10610">
    <property type="entry name" value="ABC-type transport auxiliary lipoprotein component"/>
    <property type="match status" value="1"/>
</dbReference>
<dbReference type="InterPro" id="IPR032370">
    <property type="entry name" value="FlgT_N"/>
</dbReference>
<dbReference type="Pfam" id="PF16539">
    <property type="entry name" value="FlgT_M"/>
    <property type="match status" value="1"/>
</dbReference>
<dbReference type="InterPro" id="IPR038165">
    <property type="entry name" value="FlgT_C_sf"/>
</dbReference>
<dbReference type="Gene3D" id="2.40.10.410">
    <property type="entry name" value="FlgT, C-terminal domain"/>
    <property type="match status" value="1"/>
</dbReference>
<gene>
    <name evidence="5" type="ORF">RT723_09855</name>
</gene>
<dbReference type="EMBL" id="JAWCUA010000007">
    <property type="protein sequence ID" value="MDU0113292.1"/>
    <property type="molecule type" value="Genomic_DNA"/>
</dbReference>
<dbReference type="Gene3D" id="3.30.1660.40">
    <property type="entry name" value="FlgT, N-terminal domain"/>
    <property type="match status" value="1"/>
</dbReference>
<keyword evidence="5" id="KW-0969">Cilium</keyword>
<feature type="chain" id="PRO_5045213647" evidence="1">
    <location>
        <begin position="26"/>
        <end position="398"/>
    </location>
</feature>
<dbReference type="InterPro" id="IPR038180">
    <property type="entry name" value="FlgT_N_sf"/>
</dbReference>
<protein>
    <submittedName>
        <fullName evidence="5">Flagellar assembly protein T N-terminal domain-containing protein</fullName>
    </submittedName>
</protein>
<evidence type="ECO:0000259" key="4">
    <source>
        <dbReference type="Pfam" id="PF16548"/>
    </source>
</evidence>
<organism evidence="5 6">
    <name type="scientific">Psychrosphaera aquimarina</name>
    <dbReference type="NCBI Taxonomy" id="2044854"/>
    <lineage>
        <taxon>Bacteria</taxon>
        <taxon>Pseudomonadati</taxon>
        <taxon>Pseudomonadota</taxon>
        <taxon>Gammaproteobacteria</taxon>
        <taxon>Alteromonadales</taxon>
        <taxon>Pseudoalteromonadaceae</taxon>
        <taxon>Psychrosphaera</taxon>
    </lineage>
</organism>
<name>A0ABU3R1D7_9GAMM</name>
<evidence type="ECO:0000259" key="3">
    <source>
        <dbReference type="Pfam" id="PF16539"/>
    </source>
</evidence>
<comment type="caution">
    <text evidence="5">The sequence shown here is derived from an EMBL/GenBank/DDBJ whole genome shotgun (WGS) entry which is preliminary data.</text>
</comment>
<evidence type="ECO:0000313" key="5">
    <source>
        <dbReference type="EMBL" id="MDU0113292.1"/>
    </source>
</evidence>